<dbReference type="Proteomes" id="UP000000226">
    <property type="component" value="Chromosome 11"/>
</dbReference>
<dbReference type="PANTHER" id="PTHR46087">
    <property type="entry name" value="PUTATIVE, EXPRESSED-RELATED"/>
    <property type="match status" value="1"/>
</dbReference>
<dbReference type="PANTHER" id="PTHR46087:SF19">
    <property type="entry name" value="CYCLIN-LIKE PROTEIN"/>
    <property type="match status" value="1"/>
</dbReference>
<evidence type="ECO:0000256" key="1">
    <source>
        <dbReference type="SAM" id="MobiDB-lite"/>
    </source>
</evidence>
<dbReference type="SUPFAM" id="SSF48371">
    <property type="entry name" value="ARM repeat"/>
    <property type="match status" value="1"/>
</dbReference>
<gene>
    <name evidence="2" type="ORF">PHAVU_011G054800g</name>
</gene>
<organism evidence="2 3">
    <name type="scientific">Phaseolus vulgaris</name>
    <name type="common">Kidney bean</name>
    <name type="synonym">French bean</name>
    <dbReference type="NCBI Taxonomy" id="3885"/>
    <lineage>
        <taxon>Eukaryota</taxon>
        <taxon>Viridiplantae</taxon>
        <taxon>Streptophyta</taxon>
        <taxon>Embryophyta</taxon>
        <taxon>Tracheophyta</taxon>
        <taxon>Spermatophyta</taxon>
        <taxon>Magnoliopsida</taxon>
        <taxon>eudicotyledons</taxon>
        <taxon>Gunneridae</taxon>
        <taxon>Pentapetalae</taxon>
        <taxon>rosids</taxon>
        <taxon>fabids</taxon>
        <taxon>Fabales</taxon>
        <taxon>Fabaceae</taxon>
        <taxon>Papilionoideae</taxon>
        <taxon>50 kb inversion clade</taxon>
        <taxon>NPAAA clade</taxon>
        <taxon>indigoferoid/millettioid clade</taxon>
        <taxon>Phaseoleae</taxon>
        <taxon>Phaseolus</taxon>
    </lineage>
</organism>
<dbReference type="EMBL" id="CM002298">
    <property type="protein sequence ID" value="ESW03950.1"/>
    <property type="molecule type" value="Genomic_DNA"/>
</dbReference>
<feature type="region of interest" description="Disordered" evidence="1">
    <location>
        <begin position="831"/>
        <end position="850"/>
    </location>
</feature>
<dbReference type="STRING" id="3885.V7AF98"/>
<dbReference type="eggNOG" id="KOG1877">
    <property type="taxonomic scope" value="Eukaryota"/>
</dbReference>
<dbReference type="OMA" id="CHTYNIA"/>
<dbReference type="AlphaFoldDB" id="V7AF98"/>
<accession>V7AF98</accession>
<evidence type="ECO:0000313" key="3">
    <source>
        <dbReference type="Proteomes" id="UP000000226"/>
    </source>
</evidence>
<dbReference type="InterPro" id="IPR049152">
    <property type="entry name" value="EFR3-like_ARM"/>
</dbReference>
<dbReference type="Pfam" id="PF21052">
    <property type="entry name" value="EFR3_ARM"/>
    <property type="match status" value="1"/>
</dbReference>
<reference evidence="3" key="1">
    <citation type="journal article" date="2014" name="Nat. Genet.">
        <title>A reference genome for common bean and genome-wide analysis of dual domestications.</title>
        <authorList>
            <person name="Schmutz J."/>
            <person name="McClean P.E."/>
            <person name="Mamidi S."/>
            <person name="Wu G.A."/>
            <person name="Cannon S.B."/>
            <person name="Grimwood J."/>
            <person name="Jenkins J."/>
            <person name="Shu S."/>
            <person name="Song Q."/>
            <person name="Chavarro C."/>
            <person name="Torres-Torres M."/>
            <person name="Geffroy V."/>
            <person name="Moghaddam S.M."/>
            <person name="Gao D."/>
            <person name="Abernathy B."/>
            <person name="Barry K."/>
            <person name="Blair M."/>
            <person name="Brick M.A."/>
            <person name="Chovatia M."/>
            <person name="Gepts P."/>
            <person name="Goodstein D.M."/>
            <person name="Gonzales M."/>
            <person name="Hellsten U."/>
            <person name="Hyten D.L."/>
            <person name="Jia G."/>
            <person name="Kelly J.D."/>
            <person name="Kudrna D."/>
            <person name="Lee R."/>
            <person name="Richard M.M."/>
            <person name="Miklas P.N."/>
            <person name="Osorno J.M."/>
            <person name="Rodrigues J."/>
            <person name="Thareau V."/>
            <person name="Urrea C.A."/>
            <person name="Wang M."/>
            <person name="Yu Y."/>
            <person name="Zhang M."/>
            <person name="Wing R.A."/>
            <person name="Cregan P.B."/>
            <person name="Rokhsar D.S."/>
            <person name="Jackson S.A."/>
        </authorList>
    </citation>
    <scope>NUCLEOTIDE SEQUENCE [LARGE SCALE GENOMIC DNA]</scope>
    <source>
        <strain evidence="3">cv. G19833</strain>
    </source>
</reference>
<keyword evidence="3" id="KW-1185">Reference proteome</keyword>
<protein>
    <submittedName>
        <fullName evidence="2">Uncharacterized protein</fullName>
    </submittedName>
</protein>
<dbReference type="InterPro" id="IPR055296">
    <property type="entry name" value="SRL2-like"/>
</dbReference>
<sequence length="986" mass="110536">MGVMSRRVLPVCGNLCCVCPSMRASSRQPVKRYKKLLADIFPRNQEAELNDRKIGKLCDYASKNPLRIPKITDYLEQICYKDLRYETFGSVKVVLCIYRKFLSSCKEQMPLFAGSLLEIIRTLLEQTRTDEIRILGCNILFDFLECQTDGTYIFNLEGFIPKLCQLAQEVGEDERALRLRSAGLQALSYMVRFMGEHSHLSMVLDEIISVTLENYTSLQSNSKSSVENTLNSESLDPLVQGFRKVEDPLTDITKKDPLLLKAVTGKEMDFVLDTEKDPTYWSKVCLYNMVKLAREATTLRRVLEPLFHYFDSENQWSSEKGVAAHVLMYLQSLLAESGDNSCLLLSVLVKHLDHKNVAKQPILQINIINTATKLAQNVKQQASVAILGAISELIKHLRKSLQNSAEASSFENDVFKLNTELQFALEMCIFHLSNKVGDVGPILDLMAVALENTSTTTTIARTTISAVYQTAKLITSIPNVSYYKKAFPDALFHQLLLAMAHSDHETRVGAHRIFSVVLMPSLFSPQLDQKTKMSEKVPSESFSIQHESLLGAEYMNGKHLEGKAVVGVREKYAIHPYHVHIFSGALTDGKHDLSSFRLSSHQVSLLLSSIWIQATSMEGGPANFEAMAHTYSIALLFTRSKTSSYMALVRCFQLAFSLMSLSLDQEGGLQPSRRRSLFTLASYMLIFSARAGNFLELIPKVKASLTNTTVDPFLELVDDVRLCAVYKESEKIVYGSQEDDVSAMKTLSAVKLDDKELKETVISFFLAKFSELSEDELSTIKKQLVQGFSPDDAYPLGPPLFMETPGQSSPLAQIEFPDFDEIVNPEALMDEETRPELSGSLSDRKSSLSSNNPDILSVNQLLQSVLETARQVASFPTSSTPVPYDQMKNQCEALVTGKQKKMSVLHSFRHQQETRAIVLSSENELKVSSLPIQTLEYSEDDLKLVSQQQFQAQYQVRPCSYDFGQQHSLKLPPASPFDKFLRAAGC</sequence>
<dbReference type="PhylomeDB" id="V7AF98"/>
<dbReference type="Gramene" id="ESW03950">
    <property type="protein sequence ID" value="ESW03950"/>
    <property type="gene ID" value="PHAVU_011G054800g"/>
</dbReference>
<dbReference type="OrthoDB" id="19232at2759"/>
<proteinExistence type="predicted"/>
<dbReference type="InterPro" id="IPR016024">
    <property type="entry name" value="ARM-type_fold"/>
</dbReference>
<name>V7AF98_PHAVU</name>
<evidence type="ECO:0000313" key="2">
    <source>
        <dbReference type="EMBL" id="ESW03950.1"/>
    </source>
</evidence>